<sequence>MNKETSEKFTRLLNLEKEPVAIAWSVKEPEDIPREKGKSRFCEKIDKALEGEVFYSTAEEEECFGGARYSGMKDPKEFPKNMRTGAFLVAMGIHDSIQSVQRSWQKNMAIEPGIFSSILFAPLSKAKFTPDVIVIICNGKQAMELLHANAYDSISDALGADVGPICSTMGARPYLTGQVTYGFADVGSRRHMKNLKDEDVMVSIPYQHAKRIIHNLEEMKRLRG</sequence>
<dbReference type="EMBL" id="AP025698">
    <property type="protein sequence ID" value="BDH80174.1"/>
    <property type="molecule type" value="Genomic_DNA"/>
</dbReference>
<dbReference type="Proteomes" id="UP000831817">
    <property type="component" value="Chromosome"/>
</dbReference>
<dbReference type="RefSeq" id="WP_248564464.1">
    <property type="nucleotide sequence ID" value="NZ_AP025698.1"/>
</dbReference>
<dbReference type="GeneID" id="71966085"/>
<dbReference type="PANTHER" id="PTHR37954">
    <property type="entry name" value="BLL4979 PROTEIN"/>
    <property type="match status" value="1"/>
</dbReference>
<proteinExistence type="predicted"/>
<dbReference type="PANTHER" id="PTHR37954:SF3">
    <property type="entry name" value="DUF169 DOMAIN-CONTAINING PROTEIN"/>
    <property type="match status" value="1"/>
</dbReference>
<evidence type="ECO:0008006" key="3">
    <source>
        <dbReference type="Google" id="ProtNLM"/>
    </source>
</evidence>
<gene>
    <name evidence="1" type="ORF">MTTB_15530</name>
</gene>
<evidence type="ECO:0000313" key="2">
    <source>
        <dbReference type="Proteomes" id="UP000831817"/>
    </source>
</evidence>
<dbReference type="InterPro" id="IPR003748">
    <property type="entry name" value="DUF169"/>
</dbReference>
<protein>
    <recommendedName>
        <fullName evidence="3">DUF169 domain-containing protein</fullName>
    </recommendedName>
</protein>
<accession>A0ABM7YFQ3</accession>
<keyword evidence="2" id="KW-1185">Reference proteome</keyword>
<dbReference type="Pfam" id="PF02596">
    <property type="entry name" value="DUF169"/>
    <property type="match status" value="1"/>
</dbReference>
<name>A0ABM7YFQ3_9EURY</name>
<organism evidence="1 2">
    <name type="scientific">Methanothermobacter tenebrarum</name>
    <dbReference type="NCBI Taxonomy" id="680118"/>
    <lineage>
        <taxon>Archaea</taxon>
        <taxon>Methanobacteriati</taxon>
        <taxon>Methanobacteriota</taxon>
        <taxon>Methanomada group</taxon>
        <taxon>Methanobacteria</taxon>
        <taxon>Methanobacteriales</taxon>
        <taxon>Methanobacteriaceae</taxon>
        <taxon>Methanothermobacter</taxon>
    </lineage>
</organism>
<reference evidence="1 2" key="1">
    <citation type="submission" date="2022-04" db="EMBL/GenBank/DDBJ databases">
        <title>Complete genome of Methanothermobacter tenebrarum strain RMAS.</title>
        <authorList>
            <person name="Nakamura K."/>
            <person name="Oshima K."/>
            <person name="Hattori M."/>
            <person name="Kamagata Y."/>
            <person name="Takamizawa K."/>
        </authorList>
    </citation>
    <scope>NUCLEOTIDE SEQUENCE [LARGE SCALE GENOMIC DNA]</scope>
    <source>
        <strain evidence="1 2">RMAS</strain>
    </source>
</reference>
<evidence type="ECO:0000313" key="1">
    <source>
        <dbReference type="EMBL" id="BDH80174.1"/>
    </source>
</evidence>